<evidence type="ECO:0000256" key="1">
    <source>
        <dbReference type="SAM" id="MobiDB-lite"/>
    </source>
</evidence>
<feature type="region of interest" description="Disordered" evidence="1">
    <location>
        <begin position="15"/>
        <end position="92"/>
    </location>
</feature>
<dbReference type="Proteomes" id="UP000068603">
    <property type="component" value="Unassembled WGS sequence"/>
</dbReference>
<protein>
    <submittedName>
        <fullName evidence="2">Uncharacterized protein</fullName>
    </submittedName>
</protein>
<evidence type="ECO:0000313" key="3">
    <source>
        <dbReference type="Proteomes" id="UP000068603"/>
    </source>
</evidence>
<feature type="compositionally biased region" description="Basic residues" evidence="1">
    <location>
        <begin position="57"/>
        <end position="70"/>
    </location>
</feature>
<accession>A0A108BAA6</accession>
<proteinExistence type="predicted"/>
<gene>
    <name evidence="2" type="ORF">WT44_11840</name>
</gene>
<dbReference type="EMBL" id="LPHB01000034">
    <property type="protein sequence ID" value="KWA64207.1"/>
    <property type="molecule type" value="Genomic_DNA"/>
</dbReference>
<evidence type="ECO:0000313" key="2">
    <source>
        <dbReference type="EMBL" id="KWA64207.1"/>
    </source>
</evidence>
<reference evidence="2 3" key="1">
    <citation type="submission" date="2015-11" db="EMBL/GenBank/DDBJ databases">
        <title>Expanding the genomic diversity of Burkholderia species for the development of highly accurate diagnostics.</title>
        <authorList>
            <person name="Sahl J."/>
            <person name="Keim P."/>
            <person name="Wagner D."/>
        </authorList>
    </citation>
    <scope>NUCLEOTIDE SEQUENCE [LARGE SCALE GENOMIC DNA]</scope>
    <source>
        <strain evidence="2 3">MSMB1960WGS</strain>
    </source>
</reference>
<name>A0A108BAA6_9BURK</name>
<dbReference type="AlphaFoldDB" id="A0A108BAA6"/>
<sequence>MLRIGVFLVRFFGLRGNRDGTDGDGAAATRRMSHHGAQGQASGPGGRGCPADERRPGGRRVKAWHGRRAMRPASGASRARGARRKAGDQKPQ</sequence>
<organism evidence="2">
    <name type="scientific">Burkholderia stagnalis</name>
    <dbReference type="NCBI Taxonomy" id="1503054"/>
    <lineage>
        <taxon>Bacteria</taxon>
        <taxon>Pseudomonadati</taxon>
        <taxon>Pseudomonadota</taxon>
        <taxon>Betaproteobacteria</taxon>
        <taxon>Burkholderiales</taxon>
        <taxon>Burkholderiaceae</taxon>
        <taxon>Burkholderia</taxon>
        <taxon>Burkholderia cepacia complex</taxon>
    </lineage>
</organism>
<comment type="caution">
    <text evidence="2">The sequence shown here is derived from an EMBL/GenBank/DDBJ whole genome shotgun (WGS) entry which is preliminary data.</text>
</comment>